<evidence type="ECO:0000313" key="2">
    <source>
        <dbReference type="EMBL" id="BDE07325.1"/>
    </source>
</evidence>
<sequence>MHDAPAVTLEHVYAVATRGSVAEIDELLAVYAAARRLKDAMPTGLRGMRASISGDVAGGIALLRRAVAHAADPERQYLIDMLVPLLISTADLDGADEALRATNDAVACLIPAALALRAVVAAQRGRDEQSRALAKRAVGDERALEMPIVAARILQRVALAALYRQEFEEAQERALAAARAYETIGAHRNAAVAYSVLYVIAHDWTCDPEITRLYAERMTISSERAGDVSMQNNGLVAQFGIAAEAGDDERLASIRARLLANPMSEQFGERFACVLAESLMHGWAGRFDVAEATIAAFAAADGRSLPEISLCESLLALFDAARWDVVAARRRAHLVLSRTAHHADPEPLYDAHSRRIARIIAASVCILVGESARGVRALTKRFDPDGAFAVLATQHHLDERAVPPIMRGYARLINVVRDAAVRNAPKLGLTRAEMDVLRALPDGATLEQIAAEFGKSRKTIARQVGAIYDKLEVSNRAQAVQRARDLGMYL</sequence>
<evidence type="ECO:0000313" key="3">
    <source>
        <dbReference type="Proteomes" id="UP001317532"/>
    </source>
</evidence>
<name>A0AAN1XXQ4_UNVUL</name>
<dbReference type="RefSeq" id="WP_317994926.1">
    <property type="nucleotide sequence ID" value="NZ_AP025523.1"/>
</dbReference>
<organism evidence="2 3">
    <name type="scientific">Vulcanimicrobium alpinum</name>
    <dbReference type="NCBI Taxonomy" id="3016050"/>
    <lineage>
        <taxon>Bacteria</taxon>
        <taxon>Bacillati</taxon>
        <taxon>Vulcanimicrobiota</taxon>
        <taxon>Vulcanimicrobiia</taxon>
        <taxon>Vulcanimicrobiales</taxon>
        <taxon>Vulcanimicrobiaceae</taxon>
        <taxon>Vulcanimicrobium</taxon>
    </lineage>
</organism>
<dbReference type="AlphaFoldDB" id="A0AAN1XXQ4"/>
<dbReference type="InterPro" id="IPR000792">
    <property type="entry name" value="Tscrpt_reg_LuxR_C"/>
</dbReference>
<dbReference type="GO" id="GO:0003677">
    <property type="term" value="F:DNA binding"/>
    <property type="evidence" value="ECO:0007669"/>
    <property type="project" value="InterPro"/>
</dbReference>
<dbReference type="Pfam" id="PF00196">
    <property type="entry name" value="GerE"/>
    <property type="match status" value="1"/>
</dbReference>
<dbReference type="CDD" id="cd06170">
    <property type="entry name" value="LuxR_C_like"/>
    <property type="match status" value="1"/>
</dbReference>
<protein>
    <recommendedName>
        <fullName evidence="1">HTH luxR-type domain-containing protein</fullName>
    </recommendedName>
</protein>
<dbReference type="EMBL" id="AP025523">
    <property type="protein sequence ID" value="BDE07325.1"/>
    <property type="molecule type" value="Genomic_DNA"/>
</dbReference>
<accession>A0AAN1XXQ4</accession>
<dbReference type="Gene3D" id="1.10.10.10">
    <property type="entry name" value="Winged helix-like DNA-binding domain superfamily/Winged helix DNA-binding domain"/>
    <property type="match status" value="1"/>
</dbReference>
<keyword evidence="3" id="KW-1185">Reference proteome</keyword>
<reference evidence="2 3" key="1">
    <citation type="journal article" date="2022" name="ISME Commun">
        <title>Vulcanimicrobium alpinus gen. nov. sp. nov., the first cultivated representative of the candidate phylum 'Eremiobacterota', is a metabolically versatile aerobic anoxygenic phototroph.</title>
        <authorList>
            <person name="Yabe S."/>
            <person name="Muto K."/>
            <person name="Abe K."/>
            <person name="Yokota A."/>
            <person name="Staudigel H."/>
            <person name="Tebo B.M."/>
        </authorList>
    </citation>
    <scope>NUCLEOTIDE SEQUENCE [LARGE SCALE GENOMIC DNA]</scope>
    <source>
        <strain evidence="2 3">WC8-2</strain>
    </source>
</reference>
<feature type="domain" description="HTH luxR-type" evidence="1">
    <location>
        <begin position="422"/>
        <end position="487"/>
    </location>
</feature>
<dbReference type="SUPFAM" id="SSF46894">
    <property type="entry name" value="C-terminal effector domain of the bipartite response regulators"/>
    <property type="match status" value="1"/>
</dbReference>
<dbReference type="GO" id="GO:0006355">
    <property type="term" value="P:regulation of DNA-templated transcription"/>
    <property type="evidence" value="ECO:0007669"/>
    <property type="project" value="InterPro"/>
</dbReference>
<dbReference type="KEGG" id="vab:WPS_26010"/>
<evidence type="ECO:0000259" key="1">
    <source>
        <dbReference type="PROSITE" id="PS50043"/>
    </source>
</evidence>
<dbReference type="InterPro" id="IPR016032">
    <property type="entry name" value="Sig_transdc_resp-reg_C-effctor"/>
</dbReference>
<dbReference type="SMART" id="SM00421">
    <property type="entry name" value="HTH_LUXR"/>
    <property type="match status" value="1"/>
</dbReference>
<dbReference type="Proteomes" id="UP001317532">
    <property type="component" value="Chromosome"/>
</dbReference>
<gene>
    <name evidence="2" type="ORF">WPS_26010</name>
</gene>
<dbReference type="InterPro" id="IPR036388">
    <property type="entry name" value="WH-like_DNA-bd_sf"/>
</dbReference>
<dbReference type="PROSITE" id="PS50043">
    <property type="entry name" value="HTH_LUXR_2"/>
    <property type="match status" value="1"/>
</dbReference>
<proteinExistence type="predicted"/>